<feature type="region of interest" description="Disordered" evidence="1">
    <location>
        <begin position="745"/>
        <end position="797"/>
    </location>
</feature>
<accession>A0A7Z0EG27</accession>
<feature type="compositionally biased region" description="Acidic residues" evidence="1">
    <location>
        <begin position="788"/>
        <end position="797"/>
    </location>
</feature>
<dbReference type="RefSeq" id="WP_179579683.1">
    <property type="nucleotide sequence ID" value="NZ_JACCFM010000001.1"/>
</dbReference>
<dbReference type="Pfam" id="PF19516">
    <property type="entry name" value="DUF6049"/>
    <property type="match status" value="1"/>
</dbReference>
<evidence type="ECO:0000313" key="3">
    <source>
        <dbReference type="EMBL" id="NYJ21018.1"/>
    </source>
</evidence>
<keyword evidence="2" id="KW-0812">Transmembrane</keyword>
<organism evidence="3 4">
    <name type="scientific">Glaciibacter psychrotolerans</name>
    <dbReference type="NCBI Taxonomy" id="670054"/>
    <lineage>
        <taxon>Bacteria</taxon>
        <taxon>Bacillati</taxon>
        <taxon>Actinomycetota</taxon>
        <taxon>Actinomycetes</taxon>
        <taxon>Micrococcales</taxon>
        <taxon>Microbacteriaceae</taxon>
        <taxon>Glaciibacter</taxon>
    </lineage>
</organism>
<dbReference type="EMBL" id="JACCFM010000001">
    <property type="protein sequence ID" value="NYJ21018.1"/>
    <property type="molecule type" value="Genomic_DNA"/>
</dbReference>
<dbReference type="InterPro" id="IPR046112">
    <property type="entry name" value="DUF6049"/>
</dbReference>
<feature type="transmembrane region" description="Helical" evidence="2">
    <location>
        <begin position="714"/>
        <end position="736"/>
    </location>
</feature>
<evidence type="ECO:0000256" key="2">
    <source>
        <dbReference type="SAM" id="Phobius"/>
    </source>
</evidence>
<keyword evidence="4" id="KW-1185">Reference proteome</keyword>
<keyword evidence="2" id="KW-1133">Transmembrane helix</keyword>
<feature type="compositionally biased region" description="Low complexity" evidence="1">
    <location>
        <begin position="341"/>
        <end position="356"/>
    </location>
</feature>
<gene>
    <name evidence="3" type="ORF">HNR05_002809</name>
</gene>
<evidence type="ECO:0008006" key="5">
    <source>
        <dbReference type="Google" id="ProtNLM"/>
    </source>
</evidence>
<reference evidence="3 4" key="1">
    <citation type="submission" date="2020-07" db="EMBL/GenBank/DDBJ databases">
        <title>Sequencing the genomes of 1000 actinobacteria strains.</title>
        <authorList>
            <person name="Klenk H.-P."/>
        </authorList>
    </citation>
    <scope>NUCLEOTIDE SEQUENCE [LARGE SCALE GENOMIC DNA]</scope>
    <source>
        <strain evidence="3 4">LI1</strain>
    </source>
</reference>
<feature type="compositionally biased region" description="Polar residues" evidence="1">
    <location>
        <begin position="759"/>
        <end position="771"/>
    </location>
</feature>
<feature type="compositionally biased region" description="Pro residues" evidence="1">
    <location>
        <begin position="357"/>
        <end position="366"/>
    </location>
</feature>
<comment type="caution">
    <text evidence="3">The sequence shown here is derived from an EMBL/GenBank/DDBJ whole genome shotgun (WGS) entry which is preliminary data.</text>
</comment>
<proteinExistence type="predicted"/>
<sequence length="797" mass="81271">MVAESIPERRPVLPASSRAVISRIRMPLSALLVSLLAAAAAVVIPVSAQAAAPSATHAAATVSSAPASLPTAEEAAQSGITLVLAPATSAAVGPNQDLPVTATITNSTTSAMTTAQLDLYLAEDALTTRSMLDSWLRPEATSGTPGDLMLSQPLAITLQPGHSTTIDLTVPAASIGLTTANPWGARGIAATLTSADGVRVDARSTFVWSLGESVAPVTLTLVVPITVPAGSAGENGLLSAETLATLTGPLGQLTRKLDATFDRPTTLAIDPMIIASIRILGSSAPASAVNWLERLANSLNDSFALSYADADIALEAQAGAPALLAPISFDQAIDPTLFTGPAVDTEPTEAPAAPGAPVAPSPTPTLSPVVPPTSADLLDWNYSTTGLGWPGAGTVSVNDLNVFADSGIGSVLLSSNNVNRPDSTLTPNAAVLLGRTSGLVSDSAVETALRAAASAVSDDTWRAAMAEASAQLAVVAAEQPATARTLLATFDRSSSSTPLRLGQTIQAVNELTWQKSGTIADARASTPTAGTNFASRSEPDTRTATAQRLLSREAALTAFSSSLNDPLALTGPQRLNVLTLLSASWAPEPVAWESAVAASMTGSADILQSITVTTKGPVNVVSSKVDIPVSLGNSLNQAVSVRVQVVPSNGRLLVGGVIDATIDANSARIVNVPVTAAVGNGEVTLRVALSTPDGTPIGAPAEIAVNVRADWESLGTLLFALLVVLFFGFGIVRNIIRRRRERHTKIADQDDSRPVEESAQATPTEQVTDGSPDTPVAPAPPAPRAPDSEDAGDGSRG</sequence>
<dbReference type="Proteomes" id="UP000537260">
    <property type="component" value="Unassembled WGS sequence"/>
</dbReference>
<feature type="compositionally biased region" description="Pro residues" evidence="1">
    <location>
        <begin position="775"/>
        <end position="784"/>
    </location>
</feature>
<feature type="region of interest" description="Disordered" evidence="1">
    <location>
        <begin position="338"/>
        <end position="366"/>
    </location>
</feature>
<protein>
    <recommendedName>
        <fullName evidence="5">2-oxoglutarate dehydrogenase</fullName>
    </recommendedName>
</protein>
<evidence type="ECO:0000256" key="1">
    <source>
        <dbReference type="SAM" id="MobiDB-lite"/>
    </source>
</evidence>
<dbReference type="AlphaFoldDB" id="A0A7Z0EG27"/>
<feature type="compositionally biased region" description="Basic and acidic residues" evidence="1">
    <location>
        <begin position="745"/>
        <end position="756"/>
    </location>
</feature>
<keyword evidence="2" id="KW-0472">Membrane</keyword>
<evidence type="ECO:0000313" key="4">
    <source>
        <dbReference type="Proteomes" id="UP000537260"/>
    </source>
</evidence>
<name>A0A7Z0EG27_9MICO</name>